<evidence type="ECO:0000256" key="1">
    <source>
        <dbReference type="ARBA" id="ARBA00022729"/>
    </source>
</evidence>
<dbReference type="PANTHER" id="PTHR10199">
    <property type="entry name" value="THROMBOSPONDIN"/>
    <property type="match status" value="1"/>
</dbReference>
<feature type="repeat" description="TSP type-3" evidence="3">
    <location>
        <begin position="1074"/>
        <end position="1109"/>
    </location>
</feature>
<protein>
    <submittedName>
        <fullName evidence="6">Thrombospondin-2</fullName>
    </submittedName>
</protein>
<dbReference type="GO" id="GO:0005509">
    <property type="term" value="F:calcium ion binding"/>
    <property type="evidence" value="ECO:0007669"/>
    <property type="project" value="UniProtKB-UniRule"/>
</dbReference>
<dbReference type="Gene3D" id="2.20.100.10">
    <property type="entry name" value="Thrombospondin type-1 (TSP1) repeat"/>
    <property type="match status" value="2"/>
</dbReference>
<dbReference type="EMBL" id="CASHTH010002974">
    <property type="protein sequence ID" value="CAI8038077.1"/>
    <property type="molecule type" value="Genomic_DNA"/>
</dbReference>
<keyword evidence="7" id="KW-1185">Reference proteome</keyword>
<gene>
    <name evidence="6" type="ORF">GBAR_LOCUS21227</name>
</gene>
<feature type="region of interest" description="Disordered" evidence="4">
    <location>
        <begin position="403"/>
        <end position="447"/>
    </location>
</feature>
<dbReference type="AlphaFoldDB" id="A0AA35SZA8"/>
<dbReference type="PROSITE" id="PS50092">
    <property type="entry name" value="TSP1"/>
    <property type="match status" value="3"/>
</dbReference>
<evidence type="ECO:0000313" key="6">
    <source>
        <dbReference type="EMBL" id="CAI8038077.1"/>
    </source>
</evidence>
<keyword evidence="2 3" id="KW-0106">Calcium</keyword>
<dbReference type="FunFam" id="4.10.1080.10:FF:000001">
    <property type="entry name" value="Thrombospondin 3"/>
    <property type="match status" value="2"/>
</dbReference>
<feature type="repeat" description="TSP type-3" evidence="3">
    <location>
        <begin position="405"/>
        <end position="440"/>
    </location>
</feature>
<evidence type="ECO:0000256" key="3">
    <source>
        <dbReference type="PROSITE-ProRule" id="PRU00634"/>
    </source>
</evidence>
<dbReference type="InterPro" id="IPR036383">
    <property type="entry name" value="TSP1_rpt_sf"/>
</dbReference>
<reference evidence="6" key="1">
    <citation type="submission" date="2023-03" db="EMBL/GenBank/DDBJ databases">
        <authorList>
            <person name="Steffen K."/>
            <person name="Cardenas P."/>
        </authorList>
    </citation>
    <scope>NUCLEOTIDE SEQUENCE</scope>
</reference>
<keyword evidence="1 5" id="KW-0732">Signal</keyword>
<feature type="signal peptide" evidence="5">
    <location>
        <begin position="1"/>
        <end position="23"/>
    </location>
</feature>
<dbReference type="Pfam" id="PF02412">
    <property type="entry name" value="TSP_3"/>
    <property type="match status" value="6"/>
</dbReference>
<dbReference type="PANTHER" id="PTHR10199:SF100">
    <property type="entry name" value="THROMBOSPONDIN, ISOFORM A"/>
    <property type="match status" value="1"/>
</dbReference>
<evidence type="ECO:0000256" key="4">
    <source>
        <dbReference type="SAM" id="MobiDB-lite"/>
    </source>
</evidence>
<evidence type="ECO:0000256" key="2">
    <source>
        <dbReference type="ARBA" id="ARBA00022837"/>
    </source>
</evidence>
<dbReference type="SMART" id="SM00209">
    <property type="entry name" value="TSP1"/>
    <property type="match status" value="5"/>
</dbReference>
<name>A0AA35SZA8_GEOBA</name>
<comment type="caution">
    <text evidence="6">The sequence shown here is derived from an EMBL/GenBank/DDBJ whole genome shotgun (WGS) entry which is preliminary data.</text>
</comment>
<evidence type="ECO:0000256" key="5">
    <source>
        <dbReference type="SAM" id="SignalP"/>
    </source>
</evidence>
<evidence type="ECO:0000313" key="7">
    <source>
        <dbReference type="Proteomes" id="UP001174909"/>
    </source>
</evidence>
<dbReference type="InterPro" id="IPR003367">
    <property type="entry name" value="Thrombospondin_3-like_rpt"/>
</dbReference>
<proteinExistence type="predicted"/>
<dbReference type="SUPFAM" id="SSF103647">
    <property type="entry name" value="TSP type-3 repeat"/>
    <property type="match status" value="4"/>
</dbReference>
<dbReference type="Gene3D" id="4.10.1080.10">
    <property type="entry name" value="TSP type-3 repeat"/>
    <property type="match status" value="2"/>
</dbReference>
<dbReference type="InterPro" id="IPR017897">
    <property type="entry name" value="Thrombospondin_3_rpt"/>
</dbReference>
<dbReference type="SUPFAM" id="SSF82895">
    <property type="entry name" value="TSP-1 type 1 repeat"/>
    <property type="match status" value="2"/>
</dbReference>
<dbReference type="PROSITE" id="PS51234">
    <property type="entry name" value="TSP3"/>
    <property type="match status" value="2"/>
</dbReference>
<dbReference type="InterPro" id="IPR000884">
    <property type="entry name" value="TSP1_rpt"/>
</dbReference>
<dbReference type="Pfam" id="PF00090">
    <property type="entry name" value="TSP_1"/>
    <property type="match status" value="3"/>
</dbReference>
<dbReference type="InterPro" id="IPR028974">
    <property type="entry name" value="TSP_type-3_rpt"/>
</dbReference>
<dbReference type="Proteomes" id="UP001174909">
    <property type="component" value="Unassembled WGS sequence"/>
</dbReference>
<dbReference type="GO" id="GO:0007155">
    <property type="term" value="P:cell adhesion"/>
    <property type="evidence" value="ECO:0007669"/>
    <property type="project" value="InterPro"/>
</dbReference>
<sequence length="1163" mass="126019">MTRMKILSTLVLFVGILLNSAAGLPGSKQQFTSLLYEITKMMQDPVEHVGSCGLGCCVEIDRDSAGTETRLLQLDERVTSPDDPCQIYTCTSSGLSQMKVECVNSLCSDGSLPIQYPGSCCEQCGQQARVRRLSSIGDSSDFLNCSGNLTELRPCDLGSCPVACEWTTVESGDCLPDCGGGVRHRYYVITQEPKFGGEDCPPFVYANITEDIDCCRNCEWRPVQTGECVPNCGGGGVIERHYIITQEAAGRGTECPDFVRDNVTQVIECCENCEYEYRFGECSKSCEGGVRVRYPVVTNPAKGEDGFCPDFVLNNVTAREVCNNELCVKFADDLKGFYVKIICAHAQDNCPRVYNPDQKDVDRDGIGDACDPCNLTGPNGIVDRDRDGVDDICDNCPQFANPKQENGDNDATGDACDPDNDNDGIIDSQDNCPKYPNSDQRDSDRDRVGDACDNCIYKFNDNQADKDEDDVGNACDNCRFVPNLDQNDSDNDGVGDACESITQSNYNRMEDDNKLTPEEKGVLTQSLVGVVLLVFEVVLPLPGFLGVSLGKTLSTSLLQEIANVVMRDQVQDVGSCGSGCCVEIDRDDGATQTSLLHLDESVTPADDPCQIYTCTVSGLVKKSVGCENTTCVTGVAPASVPGTCCQKCVDGEREEGGCDFTEWTPYGPCSVTCGVGQRARVRSVRGITDAVDDLKCTGNLTQVERCDAGPCTESCEWHTVETGECVPNCGGGQKREYYVITQRPANGGEDCPPFVYRNDSVKDCCQNCVWEKKCEDCTATCGTATRQCTPSIIKQALNGGERCPEITPESIDCPDLPKCPRLAQPSSITLLNEVAKMMWDPVEDLGSCGSGCCIEIETEGGTTHSRLLDLDKTFIPESDPCQMYICTESGLHKEPINCDPTATCDSGAAPVVFPGICCPRCADGEREEGGCDFTEWSDYGPCSVTCGVGQRARVRSVKNVVDQVDFLNCTGALSEVKTCDAGPCIACEFEGCEWNGTRLCIDPNDDPDEDCVETNMDNCPRVYNPDQKDVDRDGIGDACDPCNLTGPNGIVDRDRDGVEDICDNCPQFANPNQENGDNDATGDACDPDNDNDGIIDVLDNCQYVSNPDQRDSDRDGVGDACETETQNAYKQLGGGGVGRDITAEKKSLLLQMMEKMMQLYYSN</sequence>
<organism evidence="6 7">
    <name type="scientific">Geodia barretti</name>
    <name type="common">Barrett's horny sponge</name>
    <dbReference type="NCBI Taxonomy" id="519541"/>
    <lineage>
        <taxon>Eukaryota</taxon>
        <taxon>Metazoa</taxon>
        <taxon>Porifera</taxon>
        <taxon>Demospongiae</taxon>
        <taxon>Heteroscleromorpha</taxon>
        <taxon>Tetractinellida</taxon>
        <taxon>Astrophorina</taxon>
        <taxon>Geodiidae</taxon>
        <taxon>Geodia</taxon>
    </lineage>
</organism>
<feature type="chain" id="PRO_5041418116" evidence="5">
    <location>
        <begin position="24"/>
        <end position="1163"/>
    </location>
</feature>
<accession>A0AA35SZA8</accession>